<feature type="transmembrane region" description="Helical" evidence="1">
    <location>
        <begin position="147"/>
        <end position="166"/>
    </location>
</feature>
<evidence type="ECO:0000259" key="2">
    <source>
        <dbReference type="PROSITE" id="PS50112"/>
    </source>
</evidence>
<evidence type="ECO:0000259" key="4">
    <source>
        <dbReference type="PROSITE" id="PS50887"/>
    </source>
</evidence>
<feature type="transmembrane region" description="Helical" evidence="1">
    <location>
        <begin position="43"/>
        <end position="62"/>
    </location>
</feature>
<dbReference type="PROSITE" id="PS51257">
    <property type="entry name" value="PROKAR_LIPOPROTEIN"/>
    <property type="match status" value="1"/>
</dbReference>
<keyword evidence="1" id="KW-0472">Membrane</keyword>
<feature type="domain" description="PAS" evidence="2">
    <location>
        <begin position="198"/>
        <end position="253"/>
    </location>
</feature>
<dbReference type="SUPFAM" id="SSF55781">
    <property type="entry name" value="GAF domain-like"/>
    <property type="match status" value="1"/>
</dbReference>
<dbReference type="CDD" id="cd01949">
    <property type="entry name" value="GGDEF"/>
    <property type="match status" value="1"/>
</dbReference>
<dbReference type="InterPro" id="IPR035965">
    <property type="entry name" value="PAS-like_dom_sf"/>
</dbReference>
<dbReference type="InterPro" id="IPR000700">
    <property type="entry name" value="PAS-assoc_C"/>
</dbReference>
<dbReference type="InterPro" id="IPR050469">
    <property type="entry name" value="Diguanylate_Cyclase"/>
</dbReference>
<evidence type="ECO:0000259" key="3">
    <source>
        <dbReference type="PROSITE" id="PS50113"/>
    </source>
</evidence>
<dbReference type="GO" id="GO:0052621">
    <property type="term" value="F:diguanylate cyclase activity"/>
    <property type="evidence" value="ECO:0007669"/>
    <property type="project" value="TreeGrafter"/>
</dbReference>
<dbReference type="EMBL" id="CP034170">
    <property type="protein sequence ID" value="AZI57107.1"/>
    <property type="molecule type" value="Genomic_DNA"/>
</dbReference>
<dbReference type="SMART" id="SM00267">
    <property type="entry name" value="GGDEF"/>
    <property type="match status" value="1"/>
</dbReference>
<dbReference type="RefSeq" id="WP_124797792.1">
    <property type="nucleotide sequence ID" value="NZ_CP034170.1"/>
</dbReference>
<feature type="domain" description="GGDEF" evidence="4">
    <location>
        <begin position="515"/>
        <end position="637"/>
    </location>
</feature>
<dbReference type="PROSITE" id="PS50113">
    <property type="entry name" value="PAC"/>
    <property type="match status" value="1"/>
</dbReference>
<dbReference type="KEGG" id="nak:EH165_01920"/>
<evidence type="ECO:0000313" key="5">
    <source>
        <dbReference type="EMBL" id="AZI57107.1"/>
    </source>
</evidence>
<keyword evidence="1" id="KW-1133">Transmembrane helix</keyword>
<keyword evidence="6" id="KW-1185">Reference proteome</keyword>
<evidence type="ECO:0000313" key="6">
    <source>
        <dbReference type="Proteomes" id="UP000268084"/>
    </source>
</evidence>
<dbReference type="AlphaFoldDB" id="A0A3G8ZJZ6"/>
<feature type="transmembrane region" description="Helical" evidence="1">
    <location>
        <begin position="100"/>
        <end position="117"/>
    </location>
</feature>
<dbReference type="InterPro" id="IPR013656">
    <property type="entry name" value="PAS_4"/>
</dbReference>
<feature type="domain" description="PAC" evidence="3">
    <location>
        <begin position="273"/>
        <end position="324"/>
    </location>
</feature>
<dbReference type="SUPFAM" id="SSF55073">
    <property type="entry name" value="Nucleotide cyclase"/>
    <property type="match status" value="1"/>
</dbReference>
<protein>
    <submittedName>
        <fullName evidence="5">Diguanylate cyclase</fullName>
    </submittedName>
</protein>
<dbReference type="OrthoDB" id="23692at2"/>
<feature type="transmembrane region" description="Helical" evidence="1">
    <location>
        <begin position="123"/>
        <end position="140"/>
    </location>
</feature>
<dbReference type="InterPro" id="IPR000160">
    <property type="entry name" value="GGDEF_dom"/>
</dbReference>
<dbReference type="SMART" id="SM00091">
    <property type="entry name" value="PAS"/>
    <property type="match status" value="1"/>
</dbReference>
<dbReference type="FunFam" id="3.30.70.270:FF:000001">
    <property type="entry name" value="Diguanylate cyclase domain protein"/>
    <property type="match status" value="1"/>
</dbReference>
<dbReference type="PROSITE" id="PS50887">
    <property type="entry name" value="GGDEF"/>
    <property type="match status" value="1"/>
</dbReference>
<feature type="transmembrane region" description="Helical" evidence="1">
    <location>
        <begin position="74"/>
        <end position="93"/>
    </location>
</feature>
<evidence type="ECO:0000256" key="1">
    <source>
        <dbReference type="SAM" id="Phobius"/>
    </source>
</evidence>
<accession>A0A3G8ZJZ6</accession>
<dbReference type="Pfam" id="PF00990">
    <property type="entry name" value="GGDEF"/>
    <property type="match status" value="1"/>
</dbReference>
<dbReference type="Proteomes" id="UP000268084">
    <property type="component" value="Chromosome"/>
</dbReference>
<gene>
    <name evidence="5" type="ORF">EH165_01920</name>
</gene>
<dbReference type="Gene3D" id="3.30.450.20">
    <property type="entry name" value="PAS domain"/>
    <property type="match status" value="1"/>
</dbReference>
<dbReference type="CDD" id="cd00130">
    <property type="entry name" value="PAS"/>
    <property type="match status" value="1"/>
</dbReference>
<dbReference type="Pfam" id="PF08448">
    <property type="entry name" value="PAS_4"/>
    <property type="match status" value="1"/>
</dbReference>
<proteinExistence type="predicted"/>
<name>A0A3G8ZJZ6_9ACTN</name>
<organism evidence="5 6">
    <name type="scientific">Nakamurella antarctica</name>
    <dbReference type="NCBI Taxonomy" id="1902245"/>
    <lineage>
        <taxon>Bacteria</taxon>
        <taxon>Bacillati</taxon>
        <taxon>Actinomycetota</taxon>
        <taxon>Actinomycetes</taxon>
        <taxon>Nakamurellales</taxon>
        <taxon>Nakamurellaceae</taxon>
        <taxon>Nakamurella</taxon>
    </lineage>
</organism>
<dbReference type="InterPro" id="IPR043128">
    <property type="entry name" value="Rev_trsase/Diguanyl_cyclase"/>
</dbReference>
<dbReference type="InterPro" id="IPR000014">
    <property type="entry name" value="PAS"/>
</dbReference>
<dbReference type="NCBIfam" id="TIGR00254">
    <property type="entry name" value="GGDEF"/>
    <property type="match status" value="1"/>
</dbReference>
<reference evidence="5 6" key="2">
    <citation type="submission" date="2018-12" db="EMBL/GenBank/DDBJ databases">
        <title>Nakamurella antarcticus sp. nov., isolated from Antarctica South Shetland Islands soil.</title>
        <authorList>
            <person name="Peng F."/>
        </authorList>
    </citation>
    <scope>NUCLEOTIDE SEQUENCE [LARGE SCALE GENOMIC DNA]</scope>
    <source>
        <strain evidence="5 6">S14-144</strain>
    </source>
</reference>
<dbReference type="SUPFAM" id="SSF55785">
    <property type="entry name" value="PYP-like sensor domain (PAS domain)"/>
    <property type="match status" value="1"/>
</dbReference>
<dbReference type="Gene3D" id="3.30.70.270">
    <property type="match status" value="1"/>
</dbReference>
<dbReference type="InterPro" id="IPR029787">
    <property type="entry name" value="Nucleotide_cyclase"/>
</dbReference>
<reference evidence="5 6" key="1">
    <citation type="submission" date="2018-11" db="EMBL/GenBank/DDBJ databases">
        <authorList>
            <person name="Da X."/>
        </authorList>
    </citation>
    <scope>NUCLEOTIDE SEQUENCE [LARGE SCALE GENOMIC DNA]</scope>
    <source>
        <strain evidence="5 6">S14-144</strain>
    </source>
</reference>
<dbReference type="PROSITE" id="PS50112">
    <property type="entry name" value="PAS"/>
    <property type="match status" value="1"/>
</dbReference>
<feature type="transmembrane region" description="Helical" evidence="1">
    <location>
        <begin position="14"/>
        <end position="36"/>
    </location>
</feature>
<dbReference type="NCBIfam" id="TIGR00229">
    <property type="entry name" value="sensory_box"/>
    <property type="match status" value="1"/>
</dbReference>
<dbReference type="PANTHER" id="PTHR45138">
    <property type="entry name" value="REGULATORY COMPONENTS OF SENSORY TRANSDUCTION SYSTEM"/>
    <property type="match status" value="1"/>
</dbReference>
<dbReference type="PANTHER" id="PTHR45138:SF9">
    <property type="entry name" value="DIGUANYLATE CYCLASE DGCM-RELATED"/>
    <property type="match status" value="1"/>
</dbReference>
<sequence>MIAISARLELRRAILQWCAAALACVYLIAIAARLFWLNMSHTTVTALLAGVSALALGSLFWYVVAHQRTANVEVVAVVLVLIPAADSLLGILLTREITETAILLLVILGAGAVTTTLRSMSTVAGSTVALWAVVVFVGNLGQGSERLNYALLMVGAAGMSFLIFLIRAGAERDLVAAASQAQLQVARLEAAATANAEAERRYRKIFMGSPVAMALADENGHFIEVNPALCALLARDRIELIGRSSRPFTHLDDLPIHHSMSDRMRDAGDGGVVRVEKRYVRPSGEIRWAWLSISAARGPRGQTWTLMHAEDVTDRKETEEALRRSQLIVASAGHIARNVQSGKDMHAVIVAAVQHVSGADIVLLLEPADGGDFRVAGNIGIEPAQKVLSPPCSHLRKTWANGQPAFANRPTADESVSAPWTLYPQLQTILWEPIVDQGTVISLMMVGFCRRIERLDDWSVTAARGLSAEAASALTATRMRLELEVMAQTDPLTGLANRRGWTLRLQELAARVPRVEVTIGLIDFDNFKKYNDTFGHEQGDLLLQDFARRARACLRSEDVIARWGGEEFVVALSAAEGRSEVAVFQQLRAAMSDGQTCSIGYAQMGVDETPAHCVRRADETLYLAKRSGRDQVVGAELLPARST</sequence>
<keyword evidence="1" id="KW-0812">Transmembrane</keyword>